<name>A0A0F9LJM0_9ZZZZ</name>
<accession>A0A0F9LJM0</accession>
<dbReference type="AlphaFoldDB" id="A0A0F9LJM0"/>
<gene>
    <name evidence="1" type="ORF">LCGC14_1501680</name>
</gene>
<evidence type="ECO:0000313" key="1">
    <source>
        <dbReference type="EMBL" id="KKM64410.1"/>
    </source>
</evidence>
<proteinExistence type="predicted"/>
<organism evidence="1">
    <name type="scientific">marine sediment metagenome</name>
    <dbReference type="NCBI Taxonomy" id="412755"/>
    <lineage>
        <taxon>unclassified sequences</taxon>
        <taxon>metagenomes</taxon>
        <taxon>ecological metagenomes</taxon>
    </lineage>
</organism>
<protein>
    <submittedName>
        <fullName evidence="1">Uncharacterized protein</fullName>
    </submittedName>
</protein>
<sequence>MLKFIINDLLDLRLEDGKTNIYVNNQLFMHCKYILLNVPIDEMKNIARINSIDEAVDILDGQLEYSHGISNIIASETLFLAHCSNLQAWYEFNYTSCLIHNNLAFPLLKELSKAGDCQALIVLKEEIARRFKSGFLHILNIYLILYMRNIQKLKI</sequence>
<reference evidence="1" key="1">
    <citation type="journal article" date="2015" name="Nature">
        <title>Complex archaea that bridge the gap between prokaryotes and eukaryotes.</title>
        <authorList>
            <person name="Spang A."/>
            <person name="Saw J.H."/>
            <person name="Jorgensen S.L."/>
            <person name="Zaremba-Niedzwiedzka K."/>
            <person name="Martijn J."/>
            <person name="Lind A.E."/>
            <person name="van Eijk R."/>
            <person name="Schleper C."/>
            <person name="Guy L."/>
            <person name="Ettema T.J."/>
        </authorList>
    </citation>
    <scope>NUCLEOTIDE SEQUENCE</scope>
</reference>
<dbReference type="EMBL" id="LAZR01010905">
    <property type="protein sequence ID" value="KKM64410.1"/>
    <property type="molecule type" value="Genomic_DNA"/>
</dbReference>
<comment type="caution">
    <text evidence="1">The sequence shown here is derived from an EMBL/GenBank/DDBJ whole genome shotgun (WGS) entry which is preliminary data.</text>
</comment>